<accession>A0ABY7BMI8</accession>
<evidence type="ECO:0000313" key="1">
    <source>
        <dbReference type="EMBL" id="WAM34039.1"/>
    </source>
</evidence>
<gene>
    <name evidence="1" type="ORF">OTK00_000188</name>
</gene>
<dbReference type="Proteomes" id="UP001164909">
    <property type="component" value="Chromosome"/>
</dbReference>
<keyword evidence="2" id="KW-1185">Reference proteome</keyword>
<dbReference type="EMBL" id="CP113865">
    <property type="protein sequence ID" value="WAM34039.1"/>
    <property type="molecule type" value="Genomic_DNA"/>
</dbReference>
<name>A0ABY7BMI8_9FIRM</name>
<proteinExistence type="predicted"/>
<evidence type="ECO:0000313" key="2">
    <source>
        <dbReference type="Proteomes" id="UP001164909"/>
    </source>
</evidence>
<protein>
    <submittedName>
        <fullName evidence="1">Uncharacterized protein</fullName>
    </submittedName>
</protein>
<sequence length="106" mass="12192">MISRKKAKIHIAESDVPNMEAKIELIKKYLETETRENLLSFTISLLDALKDIPFDLLSARLKDILVEWAETAEICLDDELMDRLKEAEEEFKSGGSIKWEHPTNST</sequence>
<reference evidence="1" key="1">
    <citation type="submission" date="2022-12" db="EMBL/GenBank/DDBJ databases">
        <authorList>
            <person name="Bing R.G."/>
            <person name="Willard D.J."/>
            <person name="Manesh M.J.H."/>
            <person name="Laemthong T."/>
            <person name="Crosby J.R."/>
            <person name="Kelly R.M."/>
        </authorList>
    </citation>
    <scope>NUCLEOTIDE SEQUENCE</scope>
    <source>
        <strain evidence="1">DSM 8990</strain>
    </source>
</reference>
<dbReference type="RefSeq" id="WP_045168462.1">
    <property type="nucleotide sequence ID" value="NZ_CP113865.1"/>
</dbReference>
<organism evidence="1 2">
    <name type="scientific">Caldicellulosiruptor morganii</name>
    <dbReference type="NCBI Taxonomy" id="1387555"/>
    <lineage>
        <taxon>Bacteria</taxon>
        <taxon>Bacillati</taxon>
        <taxon>Bacillota</taxon>
        <taxon>Bacillota incertae sedis</taxon>
        <taxon>Caldicellulosiruptorales</taxon>
        <taxon>Caldicellulosiruptoraceae</taxon>
        <taxon>Caldicellulosiruptor</taxon>
    </lineage>
</organism>